<comment type="caution">
    <text evidence="4">The sequence shown here is derived from an EMBL/GenBank/DDBJ whole genome shotgun (WGS) entry which is preliminary data.</text>
</comment>
<dbReference type="Proteomes" id="UP001157418">
    <property type="component" value="Unassembled WGS sequence"/>
</dbReference>
<feature type="domain" description="S-locus glycoprotein" evidence="3">
    <location>
        <begin position="27"/>
        <end position="91"/>
    </location>
</feature>
<dbReference type="EMBL" id="CAKMRJ010004445">
    <property type="protein sequence ID" value="CAH1435628.1"/>
    <property type="molecule type" value="Genomic_DNA"/>
</dbReference>
<dbReference type="PANTHER" id="PTHR46950:SF2">
    <property type="entry name" value="MAGNESIUM TRANSPORTER CORA-LIKE FAMILY PROTEIN"/>
    <property type="match status" value="1"/>
</dbReference>
<keyword evidence="2" id="KW-1015">Disulfide bond</keyword>
<dbReference type="PANTHER" id="PTHR46950">
    <property type="entry name" value="MAGNESIUM TRANSPORTER CORA-LIKE FAMILY PROTEIN"/>
    <property type="match status" value="1"/>
</dbReference>
<keyword evidence="1" id="KW-0732">Signal</keyword>
<evidence type="ECO:0000256" key="2">
    <source>
        <dbReference type="ARBA" id="ARBA00023157"/>
    </source>
</evidence>
<dbReference type="AlphaFoldDB" id="A0AAU9NDX4"/>
<organism evidence="4 5">
    <name type="scientific">Lactuca virosa</name>
    <dbReference type="NCBI Taxonomy" id="75947"/>
    <lineage>
        <taxon>Eukaryota</taxon>
        <taxon>Viridiplantae</taxon>
        <taxon>Streptophyta</taxon>
        <taxon>Embryophyta</taxon>
        <taxon>Tracheophyta</taxon>
        <taxon>Spermatophyta</taxon>
        <taxon>Magnoliopsida</taxon>
        <taxon>eudicotyledons</taxon>
        <taxon>Gunneridae</taxon>
        <taxon>Pentapetalae</taxon>
        <taxon>asterids</taxon>
        <taxon>campanulids</taxon>
        <taxon>Asterales</taxon>
        <taxon>Asteraceae</taxon>
        <taxon>Cichorioideae</taxon>
        <taxon>Cichorieae</taxon>
        <taxon>Lactucinae</taxon>
        <taxon>Lactuca</taxon>
    </lineage>
</organism>
<dbReference type="Pfam" id="PF00954">
    <property type="entry name" value="S_locus_glycop"/>
    <property type="match status" value="1"/>
</dbReference>
<reference evidence="4 5" key="1">
    <citation type="submission" date="2022-01" db="EMBL/GenBank/DDBJ databases">
        <authorList>
            <person name="Xiong W."/>
            <person name="Schranz E."/>
        </authorList>
    </citation>
    <scope>NUCLEOTIDE SEQUENCE [LARGE SCALE GENOMIC DNA]</scope>
</reference>
<name>A0AAU9NDX4_9ASTR</name>
<accession>A0AAU9NDX4</accession>
<sequence length="358" mass="41059">MFPTDPSIEFGKAVGVFLEQNDRWARFQIGPWNGIWFSGGSGVNQNIINADMVINGTEVVYSCLLHNSYVVSRLVLSSSGQLERWVWVADGPKKINDEYDRTTANLAAPYWERPTGPIWWCHVTASHPHINSWFTNASWLHPEISIALRDEIRLISERMKHLLYEVLVRVAGGLLFELLGQYFGNPYIKEDDVPDMLRSWQAQNSLVTALHQKGVTSLLSVLGVIEVQVSFQYCPSLIHLLRVLFLFDLIGLMGQVDNIDKEQMKHFWGQISGLIKMKMVGSHKTMSERLLALVLQLTSTFYRIIERDVGFFYMEVHLVQGPSTLYCIFPRVLINGPYGGVTSRVRNPNHEYFERYFE</sequence>
<proteinExistence type="predicted"/>
<evidence type="ECO:0000259" key="3">
    <source>
        <dbReference type="Pfam" id="PF00954"/>
    </source>
</evidence>
<evidence type="ECO:0000313" key="5">
    <source>
        <dbReference type="Proteomes" id="UP001157418"/>
    </source>
</evidence>
<evidence type="ECO:0000256" key="1">
    <source>
        <dbReference type="ARBA" id="ARBA00022729"/>
    </source>
</evidence>
<keyword evidence="5" id="KW-1185">Reference proteome</keyword>
<evidence type="ECO:0000313" key="4">
    <source>
        <dbReference type="EMBL" id="CAH1435628.1"/>
    </source>
</evidence>
<dbReference type="GO" id="GO:0048544">
    <property type="term" value="P:recognition of pollen"/>
    <property type="evidence" value="ECO:0007669"/>
    <property type="project" value="InterPro"/>
</dbReference>
<protein>
    <recommendedName>
        <fullName evidence="3">S-locus glycoprotein domain-containing protein</fullName>
    </recommendedName>
</protein>
<dbReference type="InterPro" id="IPR000858">
    <property type="entry name" value="S_locus_glycoprot_dom"/>
</dbReference>
<gene>
    <name evidence="4" type="ORF">LVIROSA_LOCUS22056</name>
</gene>